<dbReference type="InterPro" id="IPR000792">
    <property type="entry name" value="Tscrpt_reg_LuxR_C"/>
</dbReference>
<feature type="domain" description="Response regulatory" evidence="5">
    <location>
        <begin position="12"/>
        <end position="138"/>
    </location>
</feature>
<evidence type="ECO:0000313" key="6">
    <source>
        <dbReference type="EMBL" id="MCJ2541627.1"/>
    </source>
</evidence>
<dbReference type="RefSeq" id="WP_244348748.1">
    <property type="nucleotide sequence ID" value="NZ_JAFIRA010000002.1"/>
</dbReference>
<dbReference type="CDD" id="cd00156">
    <property type="entry name" value="REC"/>
    <property type="match status" value="1"/>
</dbReference>
<dbReference type="PROSITE" id="PS50110">
    <property type="entry name" value="RESPONSE_REGULATORY"/>
    <property type="match status" value="1"/>
</dbReference>
<proteinExistence type="predicted"/>
<dbReference type="InterPro" id="IPR016032">
    <property type="entry name" value="Sig_transdc_resp-reg_C-effctor"/>
</dbReference>
<keyword evidence="1" id="KW-0805">Transcription regulation</keyword>
<comment type="caution">
    <text evidence="6">The sequence shown here is derived from an EMBL/GenBank/DDBJ whole genome shotgun (WGS) entry which is preliminary data.</text>
</comment>
<dbReference type="InterPro" id="IPR001789">
    <property type="entry name" value="Sig_transdc_resp-reg_receiver"/>
</dbReference>
<sequence length="224" mass="25292">MSEVESPTAPLKFLIVEDHPEVAQNNCEWLQRIAADAQCITVTNPMDGILRLQREQPDLVVCDLLYGQTSGEQSAEPGLEFLRHIFETYPTLNVMAYSSEPLLLTPLVGLISKHQGGFAAVNKMERRTVFLEGAKSALNGELRMPRELRGLTKLTEREIEVLNLLCKEALTDQAIADRIHTSKKTVQNCIQRLKEKLDIFESEDEINARVAMCMTAVQKKIIQW</sequence>
<keyword evidence="7" id="KW-1185">Reference proteome</keyword>
<accession>A0ABT0C760</accession>
<evidence type="ECO:0000256" key="4">
    <source>
        <dbReference type="PROSITE-ProRule" id="PRU00169"/>
    </source>
</evidence>
<dbReference type="Gene3D" id="3.40.50.2300">
    <property type="match status" value="1"/>
</dbReference>
<protein>
    <submittedName>
        <fullName evidence="6">Response regulator transcription factor</fullName>
    </submittedName>
</protein>
<dbReference type="PANTHER" id="PTHR44688:SF16">
    <property type="entry name" value="DNA-BINDING TRANSCRIPTIONAL ACTIVATOR DEVR_DOSR"/>
    <property type="match status" value="1"/>
</dbReference>
<dbReference type="SMART" id="SM00421">
    <property type="entry name" value="HTH_LUXR"/>
    <property type="match status" value="1"/>
</dbReference>
<dbReference type="EMBL" id="JAFIRA010000002">
    <property type="protein sequence ID" value="MCJ2541627.1"/>
    <property type="molecule type" value="Genomic_DNA"/>
</dbReference>
<dbReference type="Pfam" id="PF00196">
    <property type="entry name" value="GerE"/>
    <property type="match status" value="1"/>
</dbReference>
<evidence type="ECO:0000259" key="5">
    <source>
        <dbReference type="PROSITE" id="PS50110"/>
    </source>
</evidence>
<name>A0ABT0C760_THEVL</name>
<evidence type="ECO:0000256" key="3">
    <source>
        <dbReference type="ARBA" id="ARBA00023163"/>
    </source>
</evidence>
<evidence type="ECO:0000313" key="7">
    <source>
        <dbReference type="Proteomes" id="UP000830835"/>
    </source>
</evidence>
<evidence type="ECO:0000256" key="2">
    <source>
        <dbReference type="ARBA" id="ARBA00023125"/>
    </source>
</evidence>
<feature type="modified residue" description="4-aspartylphosphate" evidence="4">
    <location>
        <position position="63"/>
    </location>
</feature>
<gene>
    <name evidence="6" type="ORF">JX360_01695</name>
</gene>
<keyword evidence="3" id="KW-0804">Transcription</keyword>
<dbReference type="InterPro" id="IPR036388">
    <property type="entry name" value="WH-like_DNA-bd_sf"/>
</dbReference>
<dbReference type="SUPFAM" id="SSF52172">
    <property type="entry name" value="CheY-like"/>
    <property type="match status" value="1"/>
</dbReference>
<keyword evidence="2" id="KW-0238">DNA-binding</keyword>
<organism evidence="6 7">
    <name type="scientific">Thermostichus vulcanus str. 'Rupite'</name>
    <dbReference type="NCBI Taxonomy" id="2813851"/>
    <lineage>
        <taxon>Bacteria</taxon>
        <taxon>Bacillati</taxon>
        <taxon>Cyanobacteriota</taxon>
        <taxon>Cyanophyceae</taxon>
        <taxon>Thermostichales</taxon>
        <taxon>Thermostichaceae</taxon>
        <taxon>Thermostichus</taxon>
    </lineage>
</organism>
<dbReference type="Gene3D" id="1.10.10.10">
    <property type="entry name" value="Winged helix-like DNA-binding domain superfamily/Winged helix DNA-binding domain"/>
    <property type="match status" value="1"/>
</dbReference>
<evidence type="ECO:0000256" key="1">
    <source>
        <dbReference type="ARBA" id="ARBA00023015"/>
    </source>
</evidence>
<reference evidence="6" key="1">
    <citation type="submission" date="2021-02" db="EMBL/GenBank/DDBJ databases">
        <title>The CRISPR/cas machinery reduction and long-range gene transfer in the hot spring cyanobacterium Synechococcus.</title>
        <authorList>
            <person name="Dvorak P."/>
            <person name="Jahodarova E."/>
            <person name="Hasler P."/>
            <person name="Poulickova A."/>
        </authorList>
    </citation>
    <scope>NUCLEOTIDE SEQUENCE</scope>
    <source>
        <strain evidence="6">Rupite</strain>
    </source>
</reference>
<dbReference type="PANTHER" id="PTHR44688">
    <property type="entry name" value="DNA-BINDING TRANSCRIPTIONAL ACTIVATOR DEVR_DOSR"/>
    <property type="match status" value="1"/>
</dbReference>
<keyword evidence="4" id="KW-0597">Phosphoprotein</keyword>
<dbReference type="InterPro" id="IPR011006">
    <property type="entry name" value="CheY-like_superfamily"/>
</dbReference>
<dbReference type="Proteomes" id="UP000830835">
    <property type="component" value="Unassembled WGS sequence"/>
</dbReference>
<dbReference type="SUPFAM" id="SSF46894">
    <property type="entry name" value="C-terminal effector domain of the bipartite response regulators"/>
    <property type="match status" value="1"/>
</dbReference>